<evidence type="ECO:0000256" key="3">
    <source>
        <dbReference type="ARBA" id="ARBA00013566"/>
    </source>
</evidence>
<evidence type="ECO:0000256" key="2">
    <source>
        <dbReference type="ARBA" id="ARBA00010895"/>
    </source>
</evidence>
<dbReference type="Proteomes" id="UP000054097">
    <property type="component" value="Unassembled WGS sequence"/>
</dbReference>
<evidence type="ECO:0000313" key="6">
    <source>
        <dbReference type="Proteomes" id="UP000054097"/>
    </source>
</evidence>
<sequence length="270" mass="31181">MKPSAFQLLPHELKRSIISLQFQSFIRCYATTQRLVLTRNRDASKRQVEAPSPLSPISKFSSRDMKASQRPASTHGSKTKNPGASDEKAPLPKKKNKNSREPRAKASKNVAGTSPTRKLLVTPALDRVSRVPVWARPPTVTAEKEMQPPGGATSWGERRAMVKERYPERWNPSKKVSREAMEAIRELHRQDPEKYPSWVLAQRFTISPEAVRRILKSNWKMSEERLEEKVMKQRKRRIERVKRAQEDEMHQLVRAGIQLKVHPEDELRLK</sequence>
<evidence type="ECO:0000256" key="4">
    <source>
        <dbReference type="SAM" id="MobiDB-lite"/>
    </source>
</evidence>
<dbReference type="STRING" id="933852.A0A0C3AWQ6"/>
<evidence type="ECO:0000256" key="1">
    <source>
        <dbReference type="ARBA" id="ARBA00003548"/>
    </source>
</evidence>
<feature type="region of interest" description="Disordered" evidence="4">
    <location>
        <begin position="41"/>
        <end position="120"/>
    </location>
</feature>
<dbReference type="PANTHER" id="PTHR13475:SF3">
    <property type="entry name" value="NEUGRIN"/>
    <property type="match status" value="1"/>
</dbReference>
<proteinExistence type="inferred from homology"/>
<dbReference type="Pfam" id="PF06413">
    <property type="entry name" value="Neugrin"/>
    <property type="match status" value="1"/>
</dbReference>
<gene>
    <name evidence="5" type="ORF">M408DRAFT_332263</name>
</gene>
<dbReference type="AlphaFoldDB" id="A0A0C3AWQ6"/>
<dbReference type="PANTHER" id="PTHR13475">
    <property type="entry name" value="NEUGRIN"/>
    <property type="match status" value="1"/>
</dbReference>
<comment type="function">
    <text evidence="1">Required for respiratory activity and maintenance and expression of the mitochondrial genome.</text>
</comment>
<evidence type="ECO:0000313" key="5">
    <source>
        <dbReference type="EMBL" id="KIM23661.1"/>
    </source>
</evidence>
<reference evidence="5 6" key="1">
    <citation type="submission" date="2014-04" db="EMBL/GenBank/DDBJ databases">
        <authorList>
            <consortium name="DOE Joint Genome Institute"/>
            <person name="Kuo A."/>
            <person name="Zuccaro A."/>
            <person name="Kohler A."/>
            <person name="Nagy L.G."/>
            <person name="Floudas D."/>
            <person name="Copeland A."/>
            <person name="Barry K.W."/>
            <person name="Cichocki N."/>
            <person name="Veneault-Fourrey C."/>
            <person name="LaButti K."/>
            <person name="Lindquist E.A."/>
            <person name="Lipzen A."/>
            <person name="Lundell T."/>
            <person name="Morin E."/>
            <person name="Murat C."/>
            <person name="Sun H."/>
            <person name="Tunlid A."/>
            <person name="Henrissat B."/>
            <person name="Grigoriev I.V."/>
            <person name="Hibbett D.S."/>
            <person name="Martin F."/>
            <person name="Nordberg H.P."/>
            <person name="Cantor M.N."/>
            <person name="Hua S.X."/>
        </authorList>
    </citation>
    <scope>NUCLEOTIDE SEQUENCE [LARGE SCALE GENOMIC DNA]</scope>
    <source>
        <strain evidence="5 6">MAFF 305830</strain>
    </source>
</reference>
<reference evidence="6" key="2">
    <citation type="submission" date="2015-01" db="EMBL/GenBank/DDBJ databases">
        <title>Evolutionary Origins and Diversification of the Mycorrhizal Mutualists.</title>
        <authorList>
            <consortium name="DOE Joint Genome Institute"/>
            <consortium name="Mycorrhizal Genomics Consortium"/>
            <person name="Kohler A."/>
            <person name="Kuo A."/>
            <person name="Nagy L.G."/>
            <person name="Floudas D."/>
            <person name="Copeland A."/>
            <person name="Barry K.W."/>
            <person name="Cichocki N."/>
            <person name="Veneault-Fourrey C."/>
            <person name="LaButti K."/>
            <person name="Lindquist E.A."/>
            <person name="Lipzen A."/>
            <person name="Lundell T."/>
            <person name="Morin E."/>
            <person name="Murat C."/>
            <person name="Riley R."/>
            <person name="Ohm R."/>
            <person name="Sun H."/>
            <person name="Tunlid A."/>
            <person name="Henrissat B."/>
            <person name="Grigoriev I.V."/>
            <person name="Hibbett D.S."/>
            <person name="Martin F."/>
        </authorList>
    </citation>
    <scope>NUCLEOTIDE SEQUENCE [LARGE SCALE GENOMIC DNA]</scope>
    <source>
        <strain evidence="6">MAFF 305830</strain>
    </source>
</reference>
<accession>A0A0C3AWQ6</accession>
<keyword evidence="6" id="KW-1185">Reference proteome</keyword>
<dbReference type="GO" id="GO:0005634">
    <property type="term" value="C:nucleus"/>
    <property type="evidence" value="ECO:0007669"/>
    <property type="project" value="TreeGrafter"/>
</dbReference>
<dbReference type="HOGENOM" id="CLU_1031196_0_0_1"/>
<name>A0A0C3AWQ6_SERVB</name>
<dbReference type="InterPro" id="IPR010487">
    <property type="entry name" value="NGRN/Rrg9"/>
</dbReference>
<comment type="similarity">
    <text evidence="2">Belongs to the RRG9 family.</text>
</comment>
<feature type="compositionally biased region" description="Polar residues" evidence="4">
    <location>
        <begin position="70"/>
        <end position="82"/>
    </location>
</feature>
<protein>
    <recommendedName>
        <fullName evidence="3">Required for respiratory growth protein 9, mitochondrial</fullName>
    </recommendedName>
</protein>
<organism evidence="5 6">
    <name type="scientific">Serendipita vermifera MAFF 305830</name>
    <dbReference type="NCBI Taxonomy" id="933852"/>
    <lineage>
        <taxon>Eukaryota</taxon>
        <taxon>Fungi</taxon>
        <taxon>Dikarya</taxon>
        <taxon>Basidiomycota</taxon>
        <taxon>Agaricomycotina</taxon>
        <taxon>Agaricomycetes</taxon>
        <taxon>Sebacinales</taxon>
        <taxon>Serendipitaceae</taxon>
        <taxon>Serendipita</taxon>
    </lineage>
</organism>
<dbReference type="EMBL" id="KN824334">
    <property type="protein sequence ID" value="KIM23661.1"/>
    <property type="molecule type" value="Genomic_DNA"/>
</dbReference>
<dbReference type="OrthoDB" id="5578174at2759"/>